<sequence length="470" mass="51774">MSTKQILDSSPVPIPSLRDADARSRPLKRSASVVSLPTPPRTHHKRSRSRTRSSASRQGSDDSGTASELDDDLGGGYAARIKRAKITNRSGDESSGDHTEDESRDRKKRRTALVLPGHDEEEEDENAFWRGRSGTSASSHQAKERKDPEEAKESENSPSPALLRYRVKAPVSPPPSRRQPQIQPARAASVERAGSRATTPVTPPRKLFLRAPSPSTVDAFKTPIKPKATKIWPRRDSPNNPFLADASEKSKLRSEWDSSDEEDEVVGEARIREGTPTPAPTFEEKPTITYVFRGQKATFQNPLYGLPAEVVAASKLPLEHPDYEVTEACPPKRLFSGGKRKSRDRSRESTSSEGVKRAKILKSEIDRNSASSSSEGEQSTDSRKRKPLLADAAEHAVLPSKPAREGSMHRDDADKGEARLEALQRAREDRERRETAAKTRLGSKEGLRAGAVVTERDEPARRAMGPVRSA</sequence>
<feature type="compositionally biased region" description="Basic and acidic residues" evidence="1">
    <location>
        <begin position="90"/>
        <end position="105"/>
    </location>
</feature>
<name>A0A0C9VE60_9AGAM</name>
<protein>
    <submittedName>
        <fullName evidence="2">Uncharacterized protein</fullName>
    </submittedName>
</protein>
<evidence type="ECO:0000256" key="1">
    <source>
        <dbReference type="SAM" id="MobiDB-lite"/>
    </source>
</evidence>
<dbReference type="HOGENOM" id="CLU_043844_0_0_1"/>
<dbReference type="EMBL" id="KN839849">
    <property type="protein sequence ID" value="KIJ63829.1"/>
    <property type="molecule type" value="Genomic_DNA"/>
</dbReference>
<feature type="compositionally biased region" description="Low complexity" evidence="1">
    <location>
        <begin position="369"/>
        <end position="379"/>
    </location>
</feature>
<dbReference type="Proteomes" id="UP000053820">
    <property type="component" value="Unassembled WGS sequence"/>
</dbReference>
<dbReference type="OrthoDB" id="3364608at2759"/>
<organism evidence="2 3">
    <name type="scientific">Hydnomerulius pinastri MD-312</name>
    <dbReference type="NCBI Taxonomy" id="994086"/>
    <lineage>
        <taxon>Eukaryota</taxon>
        <taxon>Fungi</taxon>
        <taxon>Dikarya</taxon>
        <taxon>Basidiomycota</taxon>
        <taxon>Agaricomycotina</taxon>
        <taxon>Agaricomycetes</taxon>
        <taxon>Agaricomycetidae</taxon>
        <taxon>Boletales</taxon>
        <taxon>Boletales incertae sedis</taxon>
        <taxon>Leucogyrophana</taxon>
    </lineage>
</organism>
<feature type="compositionally biased region" description="Basic and acidic residues" evidence="1">
    <location>
        <begin position="246"/>
        <end position="256"/>
    </location>
</feature>
<feature type="compositionally biased region" description="Basic and acidic residues" evidence="1">
    <location>
        <begin position="345"/>
        <end position="367"/>
    </location>
</feature>
<evidence type="ECO:0000313" key="3">
    <source>
        <dbReference type="Proteomes" id="UP000053820"/>
    </source>
</evidence>
<feature type="compositionally biased region" description="Low complexity" evidence="1">
    <location>
        <begin position="178"/>
        <end position="188"/>
    </location>
</feature>
<reference evidence="2 3" key="1">
    <citation type="submission" date="2014-04" db="EMBL/GenBank/DDBJ databases">
        <title>Evolutionary Origins and Diversification of the Mycorrhizal Mutualists.</title>
        <authorList>
            <consortium name="DOE Joint Genome Institute"/>
            <consortium name="Mycorrhizal Genomics Consortium"/>
            <person name="Kohler A."/>
            <person name="Kuo A."/>
            <person name="Nagy L.G."/>
            <person name="Floudas D."/>
            <person name="Copeland A."/>
            <person name="Barry K.W."/>
            <person name="Cichocki N."/>
            <person name="Veneault-Fourrey C."/>
            <person name="LaButti K."/>
            <person name="Lindquist E.A."/>
            <person name="Lipzen A."/>
            <person name="Lundell T."/>
            <person name="Morin E."/>
            <person name="Murat C."/>
            <person name="Riley R."/>
            <person name="Ohm R."/>
            <person name="Sun H."/>
            <person name="Tunlid A."/>
            <person name="Henrissat B."/>
            <person name="Grigoriev I.V."/>
            <person name="Hibbett D.S."/>
            <person name="Martin F."/>
        </authorList>
    </citation>
    <scope>NUCLEOTIDE SEQUENCE [LARGE SCALE GENOMIC DNA]</scope>
    <source>
        <strain evidence="2 3">MD-312</strain>
    </source>
</reference>
<feature type="region of interest" description="Disordered" evidence="1">
    <location>
        <begin position="322"/>
        <end position="470"/>
    </location>
</feature>
<evidence type="ECO:0000313" key="2">
    <source>
        <dbReference type="EMBL" id="KIJ63829.1"/>
    </source>
</evidence>
<accession>A0A0C9VE60</accession>
<feature type="compositionally biased region" description="Acidic residues" evidence="1">
    <location>
        <begin position="257"/>
        <end position="266"/>
    </location>
</feature>
<gene>
    <name evidence="2" type="ORF">HYDPIDRAFT_91911</name>
</gene>
<dbReference type="AlphaFoldDB" id="A0A0C9VE60"/>
<feature type="region of interest" description="Disordered" evidence="1">
    <location>
        <begin position="1"/>
        <end position="286"/>
    </location>
</feature>
<feature type="compositionally biased region" description="Basic and acidic residues" evidence="1">
    <location>
        <begin position="141"/>
        <end position="155"/>
    </location>
</feature>
<feature type="compositionally biased region" description="Basic and acidic residues" evidence="1">
    <location>
        <begin position="402"/>
        <end position="447"/>
    </location>
</feature>
<keyword evidence="3" id="KW-1185">Reference proteome</keyword>
<proteinExistence type="predicted"/>
<feature type="compositionally biased region" description="Basic residues" evidence="1">
    <location>
        <begin position="41"/>
        <end position="51"/>
    </location>
</feature>